<dbReference type="Proteomes" id="UP000003964">
    <property type="component" value="Unassembled WGS sequence"/>
</dbReference>
<keyword evidence="1" id="KW-1133">Transmembrane helix</keyword>
<evidence type="ECO:0000256" key="1">
    <source>
        <dbReference type="SAM" id="Phobius"/>
    </source>
</evidence>
<evidence type="ECO:0000313" key="3">
    <source>
        <dbReference type="Proteomes" id="UP000003964"/>
    </source>
</evidence>
<dbReference type="AlphaFoldDB" id="D6LH47"/>
<accession>D6LH47</accession>
<protein>
    <submittedName>
        <fullName evidence="2">Membrane protein</fullName>
    </submittedName>
</protein>
<name>D6LH47_9FUSO</name>
<feature type="transmembrane region" description="Helical" evidence="1">
    <location>
        <begin position="133"/>
        <end position="151"/>
    </location>
</feature>
<dbReference type="EMBL" id="GG770383">
    <property type="protein sequence ID" value="EFG27723.2"/>
    <property type="molecule type" value="Genomic_DNA"/>
</dbReference>
<keyword evidence="1" id="KW-0812">Transmembrane</keyword>
<gene>
    <name evidence="2" type="ORF">HMPREF0400_01049</name>
</gene>
<proteinExistence type="predicted"/>
<dbReference type="RefSeq" id="WP_008821011.1">
    <property type="nucleotide sequence ID" value="NZ_GG770383.1"/>
</dbReference>
<keyword evidence="1" id="KW-0472">Membrane</keyword>
<reference evidence="2 3" key="1">
    <citation type="submission" date="2010-03" db="EMBL/GenBank/DDBJ databases">
        <title>The Genome Sequence of Fusobacterium sp. 1_1_41FAA.</title>
        <authorList>
            <consortium name="The Broad Institute Genome Sequencing Platform"/>
            <person name="Ward D."/>
            <person name="Earl A."/>
            <person name="Feldgarden M."/>
            <person name="Gevers D."/>
            <person name="Young S.K."/>
            <person name="Zeng Q."/>
            <person name="Koehrsen M."/>
            <person name="Alvarado L."/>
            <person name="Berlin A."/>
            <person name="Borenstein D."/>
            <person name="Chapman S."/>
            <person name="Chen Z."/>
            <person name="Engels R."/>
            <person name="Freedman E."/>
            <person name="Gellesch M."/>
            <person name="Goldberg J."/>
            <person name="Griggs A."/>
            <person name="Gujja S."/>
            <person name="Heilman E."/>
            <person name="Heiman D."/>
            <person name="Hepburn T."/>
            <person name="Howarth C."/>
            <person name="Jen D."/>
            <person name="Larson L."/>
            <person name="Mehta T."/>
            <person name="Park D."/>
            <person name="Pearson M."/>
            <person name="Richards J."/>
            <person name="Roberts A."/>
            <person name="Saif S."/>
            <person name="Shea T."/>
            <person name="Shenoy N."/>
            <person name="Sisk P."/>
            <person name="Stolte C."/>
            <person name="Sykes S."/>
            <person name="Walk T."/>
            <person name="White J."/>
            <person name="Yandava C."/>
            <person name="Strauss J.C."/>
            <person name="Ambrose C.E."/>
            <person name="Allen-Vercoe E."/>
            <person name="Haas B."/>
            <person name="Henn M.R."/>
            <person name="Nusbaum C."/>
            <person name="Birren B."/>
        </authorList>
    </citation>
    <scope>NUCLEOTIDE SEQUENCE [LARGE SCALE GENOMIC DNA]</scope>
    <source>
        <strain evidence="2 3">1_1_41FAA</strain>
    </source>
</reference>
<sequence length="258" mass="28584">MENIKFETMLLETTKLPMVKIDRESFLRKELQNRYTKEIVEKAIQYNPAYAGICVEDINKIAKSCITAETMKVSTISATAGLPGGLAIIGTIPADLAQYFGHILRILQKLLYLYGWSDLGLTSRELNDETMNLLTLFIGVMFGVNGAVGTINKLAVQVAKQIAKKLPQKALTKGMIYPIVKKIATLLGIKMTKQIFAGGVAKVIPILGAFISGGMTFISFKPMSEKLRKYLETTKLASVEYYKKMSLETIIVEETTDI</sequence>
<evidence type="ECO:0000313" key="2">
    <source>
        <dbReference type="EMBL" id="EFG27723.2"/>
    </source>
</evidence>
<organism evidence="2 3">
    <name type="scientific">Fusobacterium periodonticum 1_1_41FAA</name>
    <dbReference type="NCBI Taxonomy" id="469621"/>
    <lineage>
        <taxon>Bacteria</taxon>
        <taxon>Fusobacteriati</taxon>
        <taxon>Fusobacteriota</taxon>
        <taxon>Fusobacteriia</taxon>
        <taxon>Fusobacteriales</taxon>
        <taxon>Fusobacteriaceae</taxon>
        <taxon>Fusobacterium</taxon>
    </lineage>
</organism>
<feature type="transmembrane region" description="Helical" evidence="1">
    <location>
        <begin position="195"/>
        <end position="220"/>
    </location>
</feature>